<dbReference type="EMBL" id="WIGM01000219">
    <property type="protein sequence ID" value="KAF6833320.1"/>
    <property type="molecule type" value="Genomic_DNA"/>
</dbReference>
<comment type="caution">
    <text evidence="2">The sequence shown here is derived from an EMBL/GenBank/DDBJ whole genome shotgun (WGS) entry which is preliminary data.</text>
</comment>
<feature type="region of interest" description="Disordered" evidence="1">
    <location>
        <begin position="1"/>
        <end position="28"/>
    </location>
</feature>
<feature type="region of interest" description="Disordered" evidence="1">
    <location>
        <begin position="301"/>
        <end position="369"/>
    </location>
</feature>
<protein>
    <submittedName>
        <fullName evidence="2">Uncharacterized protein</fullName>
    </submittedName>
</protein>
<feature type="compositionally biased region" description="Basic and acidic residues" evidence="1">
    <location>
        <begin position="342"/>
        <end position="351"/>
    </location>
</feature>
<feature type="compositionally biased region" description="Polar residues" evidence="1">
    <location>
        <begin position="73"/>
        <end position="83"/>
    </location>
</feature>
<keyword evidence="3" id="KW-1185">Reference proteome</keyword>
<gene>
    <name evidence="2" type="ORF">CMUS01_06599</name>
</gene>
<sequence length="369" mass="40796">MPPYTYRPPPGRQQYYESPPPPSAWHFNDWQSALPESFYVHTWVTDRVPYARSPPPAMSAQTSESDSIHKGKQSATQTNNGGETSPRGRHKAGGGSSEGSSGGNGSRSVKNTEKQIVKATAPDPNAALHRERRLVEIRLLLQQLHEQIKPAHDYCKKRFEEFEGQVSSLKDFADKETLDKIWADKQRAEARQREEAAARNRQTAKDVDLITLTAQVNLCLRHLKVAMEETWPHVHGRQGQDASVASQVSIVIGAVEEVTQLAQDFDTDHYASEDIVPCLEKAQHLTDTDSGLWKALFKRTPTAGNNTESGFGGDGDTSGNYGTDHTSEDNGTNETDQNEVTNKTDGKETVDANKTWPDLEPAANPAPPW</sequence>
<proteinExistence type="predicted"/>
<feature type="compositionally biased region" description="Pro residues" evidence="1">
    <location>
        <begin position="1"/>
        <end position="11"/>
    </location>
</feature>
<accession>A0A8H6KL30</accession>
<evidence type="ECO:0000313" key="3">
    <source>
        <dbReference type="Proteomes" id="UP000639643"/>
    </source>
</evidence>
<dbReference type="OrthoDB" id="4851675at2759"/>
<organism evidence="2 3">
    <name type="scientific">Colletotrichum musicola</name>
    <dbReference type="NCBI Taxonomy" id="2175873"/>
    <lineage>
        <taxon>Eukaryota</taxon>
        <taxon>Fungi</taxon>
        <taxon>Dikarya</taxon>
        <taxon>Ascomycota</taxon>
        <taxon>Pezizomycotina</taxon>
        <taxon>Sordariomycetes</taxon>
        <taxon>Hypocreomycetidae</taxon>
        <taxon>Glomerellales</taxon>
        <taxon>Glomerellaceae</taxon>
        <taxon>Colletotrichum</taxon>
        <taxon>Colletotrichum orchidearum species complex</taxon>
    </lineage>
</organism>
<feature type="compositionally biased region" description="Gly residues" evidence="1">
    <location>
        <begin position="93"/>
        <end position="105"/>
    </location>
</feature>
<dbReference type="AlphaFoldDB" id="A0A8H6KL30"/>
<evidence type="ECO:0000313" key="2">
    <source>
        <dbReference type="EMBL" id="KAF6833320.1"/>
    </source>
</evidence>
<reference evidence="2" key="1">
    <citation type="journal article" date="2020" name="Phytopathology">
        <title>Genome Sequence Resources of Colletotrichum truncatum, C. plurivorum, C. musicola, and C. sojae: Four Species Pathogenic to Soybean (Glycine max).</title>
        <authorList>
            <person name="Rogerio F."/>
            <person name="Boufleur T.R."/>
            <person name="Ciampi-Guillardi M."/>
            <person name="Sukno S.A."/>
            <person name="Thon M.R."/>
            <person name="Massola Junior N.S."/>
            <person name="Baroncelli R."/>
        </authorList>
    </citation>
    <scope>NUCLEOTIDE SEQUENCE</scope>
    <source>
        <strain evidence="2">LFN0074</strain>
    </source>
</reference>
<dbReference type="Proteomes" id="UP000639643">
    <property type="component" value="Unassembled WGS sequence"/>
</dbReference>
<feature type="compositionally biased region" description="Polar residues" evidence="1">
    <location>
        <begin position="317"/>
        <end position="341"/>
    </location>
</feature>
<feature type="region of interest" description="Disordered" evidence="1">
    <location>
        <begin position="49"/>
        <end position="111"/>
    </location>
</feature>
<name>A0A8H6KL30_9PEZI</name>
<evidence type="ECO:0000256" key="1">
    <source>
        <dbReference type="SAM" id="MobiDB-lite"/>
    </source>
</evidence>